<dbReference type="GeneID" id="39989609"/>
<evidence type="ECO:0000256" key="8">
    <source>
        <dbReference type="ARBA" id="ARBA00023004"/>
    </source>
</evidence>
<evidence type="ECO:0000313" key="15">
    <source>
        <dbReference type="EMBL" id="ORC84751.1"/>
    </source>
</evidence>
<dbReference type="EMBL" id="NBCO01000041">
    <property type="protein sequence ID" value="ORC84751.1"/>
    <property type="molecule type" value="Genomic_DNA"/>
</dbReference>
<name>A0A1X0NJI1_9TRYP</name>
<feature type="compositionally biased region" description="Basic residues" evidence="13">
    <location>
        <begin position="1"/>
        <end position="12"/>
    </location>
</feature>
<keyword evidence="8 12" id="KW-0408">Iron</keyword>
<evidence type="ECO:0000256" key="1">
    <source>
        <dbReference type="ARBA" id="ARBA00004123"/>
    </source>
</evidence>
<dbReference type="GO" id="GO:0032453">
    <property type="term" value="F:histone H3K4 demethylase activity"/>
    <property type="evidence" value="ECO:0007669"/>
    <property type="project" value="TreeGrafter"/>
</dbReference>
<dbReference type="VEuPathDB" id="TriTrypDB:TM35_000411210"/>
<keyword evidence="11 12" id="KW-0539">Nucleus</keyword>
<dbReference type="InterPro" id="IPR049043">
    <property type="entry name" value="WHD_RIOX1"/>
</dbReference>
<keyword evidence="7 12" id="KW-0560">Oxidoreductase</keyword>
<keyword evidence="16" id="KW-1185">Reference proteome</keyword>
<sequence length="481" mass="54912">MAKVVKSRAQKRKHEDTGPTLNTERQLGEHDLFFKWLLGITQHEFFQEYFEQKPLHFSHGSSTHFRNPPKGFPAVEWSTDEMLNLASKKRLSYSTDLNVVRFDNKINKRVSYRNDGHITSDEMRLCMKKGWSIRFLRPHEHVSSNSAVISKMEDIFCCFCGLNSYWTPANSQGFAPHYDDVDVFLLQLEGEKEWNLYTAPSEVDVLSRYSSEDYNPKDLPPPIMTLRLVPGDVLYMPRGTVHQGRTLGEKHSLHVTFSANQMNTWADLIKIAVTHSLEKLATNEIIWRKSLPRTTLKTLGAIYHPVFREENGLLPLTEKYQKRRRILQSVFREKVAELSLLLSTEETIDECCDLYAKETVTKLQPPPKSTIKNDHSMKEITGKTIVRLVSSQYARLIFSVSGEVQLYHSGKNSPICLAAPVGLLRFEVDFAPALATLLASGSRGIQVSTLPFPAFDNVDDIYENQLTLVKSLYDANIITIL</sequence>
<comment type="caution">
    <text evidence="15">The sequence shown here is derived from an EMBL/GenBank/DDBJ whole genome shotgun (WGS) entry which is preliminary data.</text>
</comment>
<dbReference type="RefSeq" id="XP_028878817.1">
    <property type="nucleotide sequence ID" value="XM_029029829.1"/>
</dbReference>
<evidence type="ECO:0000256" key="9">
    <source>
        <dbReference type="ARBA" id="ARBA00023015"/>
    </source>
</evidence>
<dbReference type="Proteomes" id="UP000192257">
    <property type="component" value="Unassembled WGS sequence"/>
</dbReference>
<keyword evidence="4 12" id="KW-0479">Metal-binding</keyword>
<evidence type="ECO:0000256" key="2">
    <source>
        <dbReference type="ARBA" id="ARBA00010309"/>
    </source>
</evidence>
<dbReference type="STRING" id="67003.A0A1X0NJI1"/>
<organism evidence="15 16">
    <name type="scientific">Trypanosoma theileri</name>
    <dbReference type="NCBI Taxonomy" id="67003"/>
    <lineage>
        <taxon>Eukaryota</taxon>
        <taxon>Discoba</taxon>
        <taxon>Euglenozoa</taxon>
        <taxon>Kinetoplastea</taxon>
        <taxon>Metakinetoplastina</taxon>
        <taxon>Trypanosomatida</taxon>
        <taxon>Trypanosomatidae</taxon>
        <taxon>Trypanosoma</taxon>
    </lineage>
</organism>
<evidence type="ECO:0000313" key="16">
    <source>
        <dbReference type="Proteomes" id="UP000192257"/>
    </source>
</evidence>
<dbReference type="Pfam" id="PF08007">
    <property type="entry name" value="JmjC_2"/>
    <property type="match status" value="1"/>
</dbReference>
<dbReference type="Gene3D" id="2.60.120.650">
    <property type="entry name" value="Cupin"/>
    <property type="match status" value="1"/>
</dbReference>
<accession>A0A1X0NJI1</accession>
<protein>
    <recommendedName>
        <fullName evidence="12">Bifunctional lysine-specific demethylase and histidyl-hydroxylase</fullName>
        <ecNumber evidence="12">1.14.11.-</ecNumber>
    </recommendedName>
</protein>
<dbReference type="AlphaFoldDB" id="A0A1X0NJI1"/>
<evidence type="ECO:0000256" key="12">
    <source>
        <dbReference type="RuleBase" id="RU366061"/>
    </source>
</evidence>
<dbReference type="PANTHER" id="PTHR13096">
    <property type="entry name" value="MINA53 MYC INDUCED NUCLEAR ANTIGEN"/>
    <property type="match status" value="1"/>
</dbReference>
<dbReference type="EC" id="1.14.11.-" evidence="12"/>
<evidence type="ECO:0000256" key="13">
    <source>
        <dbReference type="SAM" id="MobiDB-lite"/>
    </source>
</evidence>
<evidence type="ECO:0000256" key="6">
    <source>
        <dbReference type="ARBA" id="ARBA00022964"/>
    </source>
</evidence>
<keyword evidence="6 12" id="KW-0223">Dioxygenase</keyword>
<feature type="region of interest" description="Disordered" evidence="13">
    <location>
        <begin position="1"/>
        <end position="23"/>
    </location>
</feature>
<keyword evidence="15" id="KW-0808">Transferase</keyword>
<comment type="subcellular location">
    <subcellularLocation>
        <location evidence="1 12">Nucleus</location>
    </subcellularLocation>
</comment>
<keyword evidence="10 12" id="KW-0804">Transcription</keyword>
<dbReference type="PANTHER" id="PTHR13096:SF8">
    <property type="entry name" value="RIBOSOMAL OXYGENASE 1"/>
    <property type="match status" value="1"/>
</dbReference>
<keyword evidence="3" id="KW-0678">Repressor</keyword>
<dbReference type="GO" id="GO:0032259">
    <property type="term" value="P:methylation"/>
    <property type="evidence" value="ECO:0007669"/>
    <property type="project" value="UniProtKB-KW"/>
</dbReference>
<keyword evidence="15" id="KW-0489">Methyltransferase</keyword>
<keyword evidence="9 12" id="KW-0805">Transcription regulation</keyword>
<keyword evidence="5" id="KW-0156">Chromatin regulator</keyword>
<feature type="domain" description="JmjC" evidence="14">
    <location>
        <begin position="131"/>
        <end position="276"/>
    </location>
</feature>
<gene>
    <name evidence="15" type="ORF">TM35_000411210</name>
</gene>
<dbReference type="OrthoDB" id="425950at2759"/>
<comment type="function">
    <text evidence="12">Oxygenase that can act as both a histone lysine demethylase and a ribosomal histidine hydroxylase.</text>
</comment>
<evidence type="ECO:0000256" key="5">
    <source>
        <dbReference type="ARBA" id="ARBA00022853"/>
    </source>
</evidence>
<evidence type="ECO:0000256" key="7">
    <source>
        <dbReference type="ARBA" id="ARBA00023002"/>
    </source>
</evidence>
<comment type="cofactor">
    <cofactor evidence="12">
        <name>Fe(2+)</name>
        <dbReference type="ChEBI" id="CHEBI:29033"/>
    </cofactor>
    <text evidence="12">Binds 1 Fe(2+) ion per subunit.</text>
</comment>
<reference evidence="15 16" key="1">
    <citation type="submission" date="2017-03" db="EMBL/GenBank/DDBJ databases">
        <title>An alternative strategy for trypanosome survival in the mammalian bloodstream revealed through genome and transcriptome analysis of the ubiquitous bovine parasite Trypanosoma (Megatrypanum) theileri.</title>
        <authorList>
            <person name="Kelly S."/>
            <person name="Ivens A."/>
            <person name="Mott A."/>
            <person name="O'Neill E."/>
            <person name="Emms D."/>
            <person name="Macleod O."/>
            <person name="Voorheis P."/>
            <person name="Matthews J."/>
            <person name="Matthews K."/>
            <person name="Carrington M."/>
        </authorList>
    </citation>
    <scope>NUCLEOTIDE SEQUENCE [LARGE SCALE GENOMIC DNA]</scope>
    <source>
        <strain evidence="15">Edinburgh</strain>
    </source>
</reference>
<dbReference type="InterPro" id="IPR039994">
    <property type="entry name" value="NO66-like"/>
</dbReference>
<evidence type="ECO:0000256" key="3">
    <source>
        <dbReference type="ARBA" id="ARBA00022491"/>
    </source>
</evidence>
<dbReference type="InterPro" id="IPR003347">
    <property type="entry name" value="JmjC_dom"/>
</dbReference>
<dbReference type="PROSITE" id="PS51184">
    <property type="entry name" value="JMJC"/>
    <property type="match status" value="1"/>
</dbReference>
<dbReference type="GO" id="GO:0051864">
    <property type="term" value="F:histone H3K36 demethylase activity"/>
    <property type="evidence" value="ECO:0007669"/>
    <property type="project" value="TreeGrafter"/>
</dbReference>
<evidence type="ECO:0000256" key="11">
    <source>
        <dbReference type="ARBA" id="ARBA00023242"/>
    </source>
</evidence>
<dbReference type="SUPFAM" id="SSF51197">
    <property type="entry name" value="Clavaminate synthase-like"/>
    <property type="match status" value="1"/>
</dbReference>
<dbReference type="Pfam" id="PF21233">
    <property type="entry name" value="WHD_RIOX1"/>
    <property type="match status" value="1"/>
</dbReference>
<evidence type="ECO:0000256" key="4">
    <source>
        <dbReference type="ARBA" id="ARBA00022723"/>
    </source>
</evidence>
<comment type="similarity">
    <text evidence="2">Belongs to the ROX family. NO66 subfamily.</text>
</comment>
<evidence type="ECO:0000256" key="10">
    <source>
        <dbReference type="ARBA" id="ARBA00023163"/>
    </source>
</evidence>
<dbReference type="Gene3D" id="3.90.930.40">
    <property type="match status" value="1"/>
</dbReference>
<evidence type="ECO:0000259" key="14">
    <source>
        <dbReference type="PROSITE" id="PS51184"/>
    </source>
</evidence>
<dbReference type="GO" id="GO:0008168">
    <property type="term" value="F:methyltransferase activity"/>
    <property type="evidence" value="ECO:0007669"/>
    <property type="project" value="UniProtKB-KW"/>
</dbReference>
<dbReference type="GO" id="GO:0005506">
    <property type="term" value="F:iron ion binding"/>
    <property type="evidence" value="ECO:0007669"/>
    <property type="project" value="UniProtKB-UniRule"/>
</dbReference>
<dbReference type="GO" id="GO:0005730">
    <property type="term" value="C:nucleolus"/>
    <property type="evidence" value="ECO:0007669"/>
    <property type="project" value="TreeGrafter"/>
</dbReference>
<proteinExistence type="inferred from homology"/>
<dbReference type="Gene3D" id="1.10.10.1500">
    <property type="entry name" value="JmjC domain-containing ribosomal oxygenase (ROX), dimer domain"/>
    <property type="match status" value="1"/>
</dbReference>